<gene>
    <name evidence="1" type="ORF">Gasu_57040</name>
</gene>
<dbReference type="KEGG" id="gsl:Gasu_57040"/>
<organism evidence="1 2">
    <name type="scientific">Galdieria sulphuraria</name>
    <name type="common">Red alga</name>
    <dbReference type="NCBI Taxonomy" id="130081"/>
    <lineage>
        <taxon>Eukaryota</taxon>
        <taxon>Rhodophyta</taxon>
        <taxon>Bangiophyceae</taxon>
        <taxon>Galdieriales</taxon>
        <taxon>Galdieriaceae</taxon>
        <taxon>Galdieria</taxon>
    </lineage>
</organism>
<keyword evidence="2" id="KW-1185">Reference proteome</keyword>
<dbReference type="OrthoDB" id="10406427at2759"/>
<dbReference type="Gramene" id="EME26700">
    <property type="protein sequence ID" value="EME26700"/>
    <property type="gene ID" value="Gasu_57040"/>
</dbReference>
<dbReference type="RefSeq" id="XP_005703220.1">
    <property type="nucleotide sequence ID" value="XM_005703163.1"/>
</dbReference>
<sequence>MESSSWPLLSNDDYEIFLLRIPDVDKHKCTEIEWKELQDGNYEGILGNETFQLVQRKTPESLAVIWGDGEQTK</sequence>
<accession>M2WS73</accession>
<dbReference type="GeneID" id="17085656"/>
<dbReference type="AlphaFoldDB" id="M2WS73"/>
<evidence type="ECO:0000313" key="1">
    <source>
        <dbReference type="EMBL" id="EME26700.1"/>
    </source>
</evidence>
<evidence type="ECO:0000313" key="2">
    <source>
        <dbReference type="Proteomes" id="UP000030680"/>
    </source>
</evidence>
<proteinExistence type="predicted"/>
<dbReference type="Proteomes" id="UP000030680">
    <property type="component" value="Unassembled WGS sequence"/>
</dbReference>
<dbReference type="EMBL" id="KB454544">
    <property type="protein sequence ID" value="EME26700.1"/>
    <property type="molecule type" value="Genomic_DNA"/>
</dbReference>
<protein>
    <submittedName>
        <fullName evidence="1">Uncharacterized protein</fullName>
    </submittedName>
</protein>
<reference evidence="2" key="1">
    <citation type="journal article" date="2013" name="Science">
        <title>Gene transfer from bacteria and archaea facilitated evolution of an extremophilic eukaryote.</title>
        <authorList>
            <person name="Schonknecht G."/>
            <person name="Chen W.H."/>
            <person name="Ternes C.M."/>
            <person name="Barbier G.G."/>
            <person name="Shrestha R.P."/>
            <person name="Stanke M."/>
            <person name="Brautigam A."/>
            <person name="Baker B.J."/>
            <person name="Banfield J.F."/>
            <person name="Garavito R.M."/>
            <person name="Carr K."/>
            <person name="Wilkerson C."/>
            <person name="Rensing S.A."/>
            <person name="Gagneul D."/>
            <person name="Dickenson N.E."/>
            <person name="Oesterhelt C."/>
            <person name="Lercher M.J."/>
            <person name="Weber A.P."/>
        </authorList>
    </citation>
    <scope>NUCLEOTIDE SEQUENCE [LARGE SCALE GENOMIC DNA]</scope>
    <source>
        <strain evidence="2">074W</strain>
    </source>
</reference>
<name>M2WS73_GALSU</name>